<dbReference type="Gene3D" id="1.20.1570.10">
    <property type="entry name" value="dip2346 domain like"/>
    <property type="match status" value="1"/>
</dbReference>
<dbReference type="AlphaFoldDB" id="A0A9D1HQL1"/>
<gene>
    <name evidence="3" type="ORF">IAD51_00465</name>
</gene>
<feature type="domain" description="DUF1846" evidence="2">
    <location>
        <begin position="341"/>
        <end position="493"/>
    </location>
</feature>
<sequence length="495" mass="54560">MKRIGFDSEMYMRKQSEQILERISKFDKLYLEFGGKLFDDLHAARVLPGFDKAAKIKLLQKLRDKAELIICINAGDIEKNKVRADYGITYGSEVERMIDNISGMGIFINCVVITMYCDQQAALAYKYKLENRGIKVYLHRPTKGYPHEIDTIVSDEGYGANPYITTSRPLVVATAPGPGSGKLATCLSQLYHEYKRGIKAGYAKFETFPIWNLPLGHAVNVAYEAATADLKDVNKVDNFHLEAYGKMAVNYNRDIDVFPVVRSILTKISGSELVYRSPTDMGVNMAGYCIVDDDACVEASKQEVIRRYFKALVDYKNGTAKPSTVHRLEFLMSGLGISPADRKVVAAARAKSDCNGGRGAVAIELDDGRIVTGKNTEMMSASAACVFNAVKVLAGIDDGVKLISPYVIGPILDLKTKILNERENPLTLDEALIALSICAATDANAARATEKLSDLSGMEAHSSHMLLKADENPFRKLGVNLTCDPEFLDNNLYNN</sequence>
<dbReference type="Proteomes" id="UP000824088">
    <property type="component" value="Unassembled WGS sequence"/>
</dbReference>
<dbReference type="NCBIfam" id="NF010184">
    <property type="entry name" value="PRK13663.1"/>
    <property type="match status" value="1"/>
</dbReference>
<organism evidence="3 4">
    <name type="scientific">Candidatus Limadaptatus stercorigallinarum</name>
    <dbReference type="NCBI Taxonomy" id="2840845"/>
    <lineage>
        <taxon>Bacteria</taxon>
        <taxon>Bacillati</taxon>
        <taxon>Bacillota</taxon>
        <taxon>Clostridia</taxon>
        <taxon>Eubacteriales</taxon>
        <taxon>Candidatus Limadaptatus</taxon>
    </lineage>
</organism>
<name>A0A9D1HQL1_9FIRM</name>
<dbReference type="InterPro" id="IPR048441">
    <property type="entry name" value="DUF1846_C"/>
</dbReference>
<dbReference type="Pfam" id="PF20921">
    <property type="entry name" value="DUF1846_C"/>
    <property type="match status" value="1"/>
</dbReference>
<dbReference type="EMBL" id="DVMN01000007">
    <property type="protein sequence ID" value="HIU20704.1"/>
    <property type="molecule type" value="Genomic_DNA"/>
</dbReference>
<dbReference type="Pfam" id="PF08903">
    <property type="entry name" value="DUF1846"/>
    <property type="match status" value="1"/>
</dbReference>
<evidence type="ECO:0000259" key="2">
    <source>
        <dbReference type="Pfam" id="PF20921"/>
    </source>
</evidence>
<dbReference type="InterPro" id="IPR048496">
    <property type="entry name" value="DUF1846_N"/>
</dbReference>
<evidence type="ECO:0000259" key="1">
    <source>
        <dbReference type="Pfam" id="PF08903"/>
    </source>
</evidence>
<reference evidence="3" key="2">
    <citation type="journal article" date="2021" name="PeerJ">
        <title>Extensive microbial diversity within the chicken gut microbiome revealed by metagenomics and culture.</title>
        <authorList>
            <person name="Gilroy R."/>
            <person name="Ravi A."/>
            <person name="Getino M."/>
            <person name="Pursley I."/>
            <person name="Horton D.L."/>
            <person name="Alikhan N.F."/>
            <person name="Baker D."/>
            <person name="Gharbi K."/>
            <person name="Hall N."/>
            <person name="Watson M."/>
            <person name="Adriaenssens E.M."/>
            <person name="Foster-Nyarko E."/>
            <person name="Jarju S."/>
            <person name="Secka A."/>
            <person name="Antonio M."/>
            <person name="Oren A."/>
            <person name="Chaudhuri R.R."/>
            <person name="La Ragione R."/>
            <person name="Hildebrand F."/>
            <person name="Pallen M.J."/>
        </authorList>
    </citation>
    <scope>NUCLEOTIDE SEQUENCE</scope>
    <source>
        <strain evidence="3">1063</strain>
    </source>
</reference>
<accession>A0A9D1HQL1</accession>
<proteinExistence type="predicted"/>
<feature type="domain" description="DUF1846" evidence="1">
    <location>
        <begin position="4"/>
        <end position="334"/>
    </location>
</feature>
<evidence type="ECO:0000313" key="3">
    <source>
        <dbReference type="EMBL" id="HIU20704.1"/>
    </source>
</evidence>
<evidence type="ECO:0000313" key="4">
    <source>
        <dbReference type="Proteomes" id="UP000824088"/>
    </source>
</evidence>
<protein>
    <submittedName>
        <fullName evidence="3">DUF1846 domain-containing protein</fullName>
    </submittedName>
</protein>
<comment type="caution">
    <text evidence="3">The sequence shown here is derived from an EMBL/GenBank/DDBJ whole genome shotgun (WGS) entry which is preliminary data.</text>
</comment>
<dbReference type="Gene3D" id="3.40.140.40">
    <property type="entry name" value="Domain of unknown function (DUF1846), C-terminal subdomain"/>
    <property type="match status" value="1"/>
</dbReference>
<dbReference type="Gene3D" id="3.10.630.10">
    <property type="entry name" value="dip2346 domain like"/>
    <property type="match status" value="1"/>
</dbReference>
<reference evidence="3" key="1">
    <citation type="submission" date="2020-10" db="EMBL/GenBank/DDBJ databases">
        <authorList>
            <person name="Gilroy R."/>
        </authorList>
    </citation>
    <scope>NUCLEOTIDE SEQUENCE</scope>
    <source>
        <strain evidence="3">1063</strain>
    </source>
</reference>